<evidence type="ECO:0000313" key="1">
    <source>
        <dbReference type="EMBL" id="KAJ2974451.1"/>
    </source>
</evidence>
<accession>A0ACC1N770</accession>
<name>A0ACC1N770_9PEZI</name>
<dbReference type="EMBL" id="JAPDGR010002730">
    <property type="protein sequence ID" value="KAJ2974451.1"/>
    <property type="molecule type" value="Genomic_DNA"/>
</dbReference>
<reference evidence="1" key="1">
    <citation type="submission" date="2022-10" db="EMBL/GenBank/DDBJ databases">
        <title>Genome Sequence of Xylaria curta.</title>
        <authorList>
            <person name="Buettner E."/>
        </authorList>
    </citation>
    <scope>NUCLEOTIDE SEQUENCE</scope>
    <source>
        <strain evidence="1">Babe10</strain>
    </source>
</reference>
<comment type="caution">
    <text evidence="1">The sequence shown here is derived from an EMBL/GenBank/DDBJ whole genome shotgun (WGS) entry which is preliminary data.</text>
</comment>
<proteinExistence type="predicted"/>
<gene>
    <name evidence="1" type="ORF">NUW58_g8653</name>
</gene>
<organism evidence="1 2">
    <name type="scientific">Xylaria curta</name>
    <dbReference type="NCBI Taxonomy" id="42375"/>
    <lineage>
        <taxon>Eukaryota</taxon>
        <taxon>Fungi</taxon>
        <taxon>Dikarya</taxon>
        <taxon>Ascomycota</taxon>
        <taxon>Pezizomycotina</taxon>
        <taxon>Sordariomycetes</taxon>
        <taxon>Xylariomycetidae</taxon>
        <taxon>Xylariales</taxon>
        <taxon>Xylariaceae</taxon>
        <taxon>Xylaria</taxon>
    </lineage>
</organism>
<evidence type="ECO:0000313" key="2">
    <source>
        <dbReference type="Proteomes" id="UP001143856"/>
    </source>
</evidence>
<dbReference type="Proteomes" id="UP001143856">
    <property type="component" value="Unassembled WGS sequence"/>
</dbReference>
<protein>
    <submittedName>
        <fullName evidence="1">Uncharacterized protein</fullName>
    </submittedName>
</protein>
<keyword evidence="2" id="KW-1185">Reference proteome</keyword>
<sequence>MANQSTPAEDEPDIPNVENSNETDYDDYDDYGDVEVLDLEEDEAGDCAVIHKSESELVDAEKAEEAKKAEEPRIV</sequence>